<dbReference type="Gene3D" id="3.30.1050.10">
    <property type="entry name" value="SCP2 sterol-binding domain"/>
    <property type="match status" value="1"/>
</dbReference>
<protein>
    <recommendedName>
        <fullName evidence="3">SCP2 domain-containing protein</fullName>
    </recommendedName>
</protein>
<proteinExistence type="predicted"/>
<comment type="caution">
    <text evidence="1">The sequence shown here is derived from an EMBL/GenBank/DDBJ whole genome shotgun (WGS) entry which is preliminary data.</text>
</comment>
<gene>
    <name evidence="1" type="ORF">HKBW3S06_01515</name>
</gene>
<organism evidence="1 2">
    <name type="scientific">Candidatus Hakubella thermalkaliphila</name>
    <dbReference type="NCBI Taxonomy" id="2754717"/>
    <lineage>
        <taxon>Bacteria</taxon>
        <taxon>Bacillati</taxon>
        <taxon>Actinomycetota</taxon>
        <taxon>Actinomycetota incertae sedis</taxon>
        <taxon>Candidatus Hakubellales</taxon>
        <taxon>Candidatus Hakubellaceae</taxon>
        <taxon>Candidatus Hakubella</taxon>
    </lineage>
</organism>
<dbReference type="SUPFAM" id="SSF55718">
    <property type="entry name" value="SCP-like"/>
    <property type="match status" value="1"/>
</dbReference>
<dbReference type="InterPro" id="IPR036527">
    <property type="entry name" value="SCP2_sterol-bd_dom_sf"/>
</dbReference>
<dbReference type="EMBL" id="BLRV01000317">
    <property type="protein sequence ID" value="GFP22288.1"/>
    <property type="molecule type" value="Genomic_DNA"/>
</dbReference>
<dbReference type="AlphaFoldDB" id="A0A6V8NPM6"/>
<accession>A0A6V8NPM6</accession>
<reference evidence="1 2" key="1">
    <citation type="journal article" date="2020" name="Front. Microbiol.">
        <title>Single-cell genomics of novel Actinobacteria with the Wood-Ljungdahl pathway discovered in a serpentinizing system.</title>
        <authorList>
            <person name="Merino N."/>
            <person name="Kawai M."/>
            <person name="Boyd E.S."/>
            <person name="Colman D.R."/>
            <person name="McGlynn S.E."/>
            <person name="Nealson K.H."/>
            <person name="Kurokawa K."/>
            <person name="Hongoh Y."/>
        </authorList>
    </citation>
    <scope>NUCLEOTIDE SEQUENCE [LARGE SCALE GENOMIC DNA]</scope>
    <source>
        <strain evidence="1 2">S06</strain>
    </source>
</reference>
<evidence type="ECO:0008006" key="3">
    <source>
        <dbReference type="Google" id="ProtNLM"/>
    </source>
</evidence>
<evidence type="ECO:0000313" key="1">
    <source>
        <dbReference type="EMBL" id="GFP22288.1"/>
    </source>
</evidence>
<feature type="non-terminal residue" evidence="1">
    <location>
        <position position="1"/>
    </location>
</feature>
<dbReference type="Proteomes" id="UP000580051">
    <property type="component" value="Unassembled WGS sequence"/>
</dbReference>
<name>A0A6V8NPM6_9ACTN</name>
<evidence type="ECO:0000313" key="2">
    <source>
        <dbReference type="Proteomes" id="UP000580051"/>
    </source>
</evidence>
<sequence length="96" mass="11148">GFRGRYQFRSVDNSVTVAAVFTGKGLEVKETLLPDADVSIIFKDSKSLMKYLLATDRDILRLLLNNKVVVKGNMNYMFKFEYMANHLQLVLTQRRW</sequence>
<dbReference type="RefSeq" id="WP_176227299.1">
    <property type="nucleotide sequence ID" value="NZ_BLRV01000317.1"/>
</dbReference>